<dbReference type="EMBL" id="KZ821483">
    <property type="protein sequence ID" value="PYH30227.1"/>
    <property type="molecule type" value="Genomic_DNA"/>
</dbReference>
<feature type="region of interest" description="Disordered" evidence="1">
    <location>
        <begin position="34"/>
        <end position="72"/>
    </location>
</feature>
<organism evidence="2 3">
    <name type="scientific">Aspergillus neoniger (strain CBS 115656)</name>
    <dbReference type="NCBI Taxonomy" id="1448310"/>
    <lineage>
        <taxon>Eukaryota</taxon>
        <taxon>Fungi</taxon>
        <taxon>Dikarya</taxon>
        <taxon>Ascomycota</taxon>
        <taxon>Pezizomycotina</taxon>
        <taxon>Eurotiomycetes</taxon>
        <taxon>Eurotiomycetidae</taxon>
        <taxon>Eurotiales</taxon>
        <taxon>Aspergillaceae</taxon>
        <taxon>Aspergillus</taxon>
        <taxon>Aspergillus subgen. Circumdati</taxon>
    </lineage>
</organism>
<proteinExistence type="predicted"/>
<dbReference type="Proteomes" id="UP000247647">
    <property type="component" value="Unassembled WGS sequence"/>
</dbReference>
<evidence type="ECO:0000313" key="2">
    <source>
        <dbReference type="EMBL" id="PYH30227.1"/>
    </source>
</evidence>
<dbReference type="GeneID" id="37120701"/>
<feature type="compositionally biased region" description="Polar residues" evidence="1">
    <location>
        <begin position="52"/>
        <end position="72"/>
    </location>
</feature>
<evidence type="ECO:0000313" key="3">
    <source>
        <dbReference type="Proteomes" id="UP000247647"/>
    </source>
</evidence>
<protein>
    <submittedName>
        <fullName evidence="2">Uncharacterized protein</fullName>
    </submittedName>
</protein>
<gene>
    <name evidence="2" type="ORF">BO87DRAFT_160870</name>
</gene>
<keyword evidence="3" id="KW-1185">Reference proteome</keyword>
<dbReference type="RefSeq" id="XP_025475705.1">
    <property type="nucleotide sequence ID" value="XM_025618245.1"/>
</dbReference>
<accession>A0A318Y9J1</accession>
<dbReference type="AlphaFoldDB" id="A0A318Y9J1"/>
<sequence>MIEIGLDPGNRTGGIESPIRVLSGPIRTAIFRPILTGGATDNPDYPTPTGKIRSSQAAVDHSSPLSNAGSHT</sequence>
<name>A0A318Y9J1_ASPNB</name>
<reference evidence="2" key="1">
    <citation type="submission" date="2016-12" db="EMBL/GenBank/DDBJ databases">
        <title>The genomes of Aspergillus section Nigri reveals drivers in fungal speciation.</title>
        <authorList>
            <consortium name="DOE Joint Genome Institute"/>
            <person name="Vesth T.C."/>
            <person name="Nybo J."/>
            <person name="Theobald S."/>
            <person name="Brandl J."/>
            <person name="Frisvad J.C."/>
            <person name="Nielsen K.F."/>
            <person name="Lyhne E.K."/>
            <person name="Kogle M.E."/>
            <person name="Kuo A."/>
            <person name="Riley R."/>
            <person name="Clum A."/>
            <person name="Nolan M."/>
            <person name="Lipzen A."/>
            <person name="Salamov A."/>
            <person name="Henrissat B."/>
            <person name="Wiebenga A."/>
            <person name="De Vries R.P."/>
            <person name="Grigoriev I.V."/>
            <person name="Mortensen U.H."/>
            <person name="Andersen M.R."/>
            <person name="Baker S.E."/>
        </authorList>
    </citation>
    <scope>NUCLEOTIDE SEQUENCE [LARGE SCALE GENOMIC DNA]</scope>
    <source>
        <strain evidence="2">CBS 115656</strain>
    </source>
</reference>
<evidence type="ECO:0000256" key="1">
    <source>
        <dbReference type="SAM" id="MobiDB-lite"/>
    </source>
</evidence>